<evidence type="ECO:0000313" key="3">
    <source>
        <dbReference type="Proteomes" id="UP000623129"/>
    </source>
</evidence>
<dbReference type="PANTHER" id="PTHR34569">
    <property type="entry name" value="EXPRESSED PROTEIN"/>
    <property type="match status" value="1"/>
</dbReference>
<accession>A0A833QFS5</accession>
<dbReference type="Proteomes" id="UP000623129">
    <property type="component" value="Unassembled WGS sequence"/>
</dbReference>
<dbReference type="OrthoDB" id="682663at2759"/>
<dbReference type="PANTHER" id="PTHR34569:SF2">
    <property type="entry name" value="EXPRESSED PROTEIN"/>
    <property type="match status" value="1"/>
</dbReference>
<protein>
    <submittedName>
        <fullName evidence="2">Uncharacterized protein</fullName>
    </submittedName>
</protein>
<evidence type="ECO:0000313" key="2">
    <source>
        <dbReference type="EMBL" id="KAF3321819.1"/>
    </source>
</evidence>
<evidence type="ECO:0000256" key="1">
    <source>
        <dbReference type="SAM" id="MobiDB-lite"/>
    </source>
</evidence>
<proteinExistence type="predicted"/>
<dbReference type="AlphaFoldDB" id="A0A833QFS5"/>
<gene>
    <name evidence="2" type="ORF">FCM35_KLT14035</name>
</gene>
<comment type="caution">
    <text evidence="2">The sequence shown here is derived from an EMBL/GenBank/DDBJ whole genome shotgun (WGS) entry which is preliminary data.</text>
</comment>
<dbReference type="EMBL" id="SWLB01000026">
    <property type="protein sequence ID" value="KAF3321819.1"/>
    <property type="molecule type" value="Genomic_DNA"/>
</dbReference>
<name>A0A833QFS5_9POAL</name>
<organism evidence="2 3">
    <name type="scientific">Carex littledalei</name>
    <dbReference type="NCBI Taxonomy" id="544730"/>
    <lineage>
        <taxon>Eukaryota</taxon>
        <taxon>Viridiplantae</taxon>
        <taxon>Streptophyta</taxon>
        <taxon>Embryophyta</taxon>
        <taxon>Tracheophyta</taxon>
        <taxon>Spermatophyta</taxon>
        <taxon>Magnoliopsida</taxon>
        <taxon>Liliopsida</taxon>
        <taxon>Poales</taxon>
        <taxon>Cyperaceae</taxon>
        <taxon>Cyperoideae</taxon>
        <taxon>Cariceae</taxon>
        <taxon>Carex</taxon>
        <taxon>Carex subgen. Euthyceras</taxon>
    </lineage>
</organism>
<reference evidence="2" key="1">
    <citation type="submission" date="2020-01" db="EMBL/GenBank/DDBJ databases">
        <title>Genome sequence of Kobresia littledalei, the first chromosome-level genome in the family Cyperaceae.</title>
        <authorList>
            <person name="Qu G."/>
        </authorList>
    </citation>
    <scope>NUCLEOTIDE SEQUENCE</scope>
    <source>
        <strain evidence="2">C.B.Clarke</strain>
        <tissue evidence="2">Leaf</tissue>
    </source>
</reference>
<keyword evidence="3" id="KW-1185">Reference proteome</keyword>
<sequence length="149" mass="16914">MSKRSPKPSTNGHFELRHWRSTKRKTRPLAIRIPNDDRNSSELSDINPVLNDTDDEGYISLRDILTSPEFADVSSPTVRGGSWPEINISNPLVKQAAYAYLQPNQSARGVERRRLDVKRVISEIFSPCLEFLGEGSDRKGLILMKELLH</sequence>
<feature type="region of interest" description="Disordered" evidence="1">
    <location>
        <begin position="1"/>
        <end position="28"/>
    </location>
</feature>